<dbReference type="AlphaFoldDB" id="A0AAV0ZLR4"/>
<evidence type="ECO:0000256" key="12">
    <source>
        <dbReference type="SAM" id="MobiDB-lite"/>
    </source>
</evidence>
<evidence type="ECO:0000256" key="7">
    <source>
        <dbReference type="ARBA" id="ARBA00022853"/>
    </source>
</evidence>
<dbReference type="GO" id="GO:0003713">
    <property type="term" value="F:transcription coactivator activity"/>
    <property type="evidence" value="ECO:0007669"/>
    <property type="project" value="TreeGrafter"/>
</dbReference>
<evidence type="ECO:0000256" key="3">
    <source>
        <dbReference type="ARBA" id="ARBA00022679"/>
    </source>
</evidence>
<evidence type="ECO:0000256" key="11">
    <source>
        <dbReference type="ARBA" id="ARBA00048017"/>
    </source>
</evidence>
<dbReference type="GO" id="GO:0008270">
    <property type="term" value="F:zinc ion binding"/>
    <property type="evidence" value="ECO:0007669"/>
    <property type="project" value="UniProtKB-KW"/>
</dbReference>
<organism evidence="14 15">
    <name type="scientific">Vicia faba</name>
    <name type="common">Broad bean</name>
    <name type="synonym">Faba vulgaris</name>
    <dbReference type="NCBI Taxonomy" id="3906"/>
    <lineage>
        <taxon>Eukaryota</taxon>
        <taxon>Viridiplantae</taxon>
        <taxon>Streptophyta</taxon>
        <taxon>Embryophyta</taxon>
        <taxon>Tracheophyta</taxon>
        <taxon>Spermatophyta</taxon>
        <taxon>Magnoliopsida</taxon>
        <taxon>eudicotyledons</taxon>
        <taxon>Gunneridae</taxon>
        <taxon>Pentapetalae</taxon>
        <taxon>rosids</taxon>
        <taxon>fabids</taxon>
        <taxon>Fabales</taxon>
        <taxon>Fabaceae</taxon>
        <taxon>Papilionoideae</taxon>
        <taxon>50 kb inversion clade</taxon>
        <taxon>NPAAA clade</taxon>
        <taxon>Hologalegina</taxon>
        <taxon>IRL clade</taxon>
        <taxon>Fabeae</taxon>
        <taxon>Vicia</taxon>
    </lineage>
</organism>
<dbReference type="SUPFAM" id="SSF52047">
    <property type="entry name" value="RNI-like"/>
    <property type="match status" value="1"/>
</dbReference>
<dbReference type="PROSITE" id="PS50134">
    <property type="entry name" value="ZF_TAZ"/>
    <property type="match status" value="1"/>
</dbReference>
<dbReference type="PANTHER" id="PTHR13808:SF1">
    <property type="entry name" value="HISTONE ACETYLTRANSFERASE"/>
    <property type="match status" value="1"/>
</dbReference>
<dbReference type="Proteomes" id="UP001157006">
    <property type="component" value="Chromosome 2"/>
</dbReference>
<dbReference type="GO" id="GO:0005634">
    <property type="term" value="C:nucleus"/>
    <property type="evidence" value="ECO:0007669"/>
    <property type="project" value="UniProtKB-SubCell"/>
</dbReference>
<dbReference type="InterPro" id="IPR000197">
    <property type="entry name" value="Znf_TAZ"/>
</dbReference>
<feature type="region of interest" description="Disordered" evidence="12">
    <location>
        <begin position="451"/>
        <end position="477"/>
    </location>
</feature>
<dbReference type="Pfam" id="PF02135">
    <property type="entry name" value="zf-TAZ"/>
    <property type="match status" value="1"/>
</dbReference>
<comment type="catalytic activity">
    <reaction evidence="11">
        <text>L-lysyl-[protein] + acetyl-CoA = N(6)-acetyl-L-lysyl-[protein] + CoA + H(+)</text>
        <dbReference type="Rhea" id="RHEA:45948"/>
        <dbReference type="Rhea" id="RHEA-COMP:9752"/>
        <dbReference type="Rhea" id="RHEA-COMP:10731"/>
        <dbReference type="ChEBI" id="CHEBI:15378"/>
        <dbReference type="ChEBI" id="CHEBI:29969"/>
        <dbReference type="ChEBI" id="CHEBI:57287"/>
        <dbReference type="ChEBI" id="CHEBI:57288"/>
        <dbReference type="ChEBI" id="CHEBI:61930"/>
        <dbReference type="EC" id="2.3.1.48"/>
    </reaction>
</comment>
<dbReference type="SUPFAM" id="SSF57933">
    <property type="entry name" value="TAZ domain"/>
    <property type="match status" value="1"/>
</dbReference>
<evidence type="ECO:0000256" key="6">
    <source>
        <dbReference type="ARBA" id="ARBA00022833"/>
    </source>
</evidence>
<reference evidence="14 15" key="1">
    <citation type="submission" date="2023-01" db="EMBL/GenBank/DDBJ databases">
        <authorList>
            <person name="Kreplak J."/>
        </authorList>
    </citation>
    <scope>NUCLEOTIDE SEQUENCE [LARGE SCALE GENOMIC DNA]</scope>
</reference>
<dbReference type="GO" id="GO:0000123">
    <property type="term" value="C:histone acetyltransferase complex"/>
    <property type="evidence" value="ECO:0007669"/>
    <property type="project" value="TreeGrafter"/>
</dbReference>
<keyword evidence="5" id="KW-0863">Zinc-finger</keyword>
<dbReference type="InterPro" id="IPR035898">
    <property type="entry name" value="TAZ_dom_sf"/>
</dbReference>
<keyword evidence="8" id="KW-0805">Transcription regulation</keyword>
<evidence type="ECO:0000256" key="4">
    <source>
        <dbReference type="ARBA" id="ARBA00022723"/>
    </source>
</evidence>
<keyword evidence="15" id="KW-1185">Reference proteome</keyword>
<keyword evidence="9" id="KW-0804">Transcription</keyword>
<dbReference type="Gene3D" id="1.20.1020.10">
    <property type="entry name" value="TAZ domain"/>
    <property type="match status" value="1"/>
</dbReference>
<evidence type="ECO:0000313" key="15">
    <source>
        <dbReference type="Proteomes" id="UP001157006"/>
    </source>
</evidence>
<comment type="subcellular location">
    <subcellularLocation>
        <location evidence="1">Nucleus</location>
    </subcellularLocation>
</comment>
<dbReference type="GO" id="GO:0004402">
    <property type="term" value="F:histone acetyltransferase activity"/>
    <property type="evidence" value="ECO:0007669"/>
    <property type="project" value="InterPro"/>
</dbReference>
<keyword evidence="4" id="KW-0479">Metal-binding</keyword>
<dbReference type="EC" id="2.3.1.48" evidence="2"/>
<dbReference type="GO" id="GO:0031490">
    <property type="term" value="F:chromatin DNA binding"/>
    <property type="evidence" value="ECO:0007669"/>
    <property type="project" value="TreeGrafter"/>
</dbReference>
<dbReference type="GO" id="GO:0005667">
    <property type="term" value="C:transcription regulator complex"/>
    <property type="evidence" value="ECO:0007669"/>
    <property type="project" value="TreeGrafter"/>
</dbReference>
<protein>
    <recommendedName>
        <fullName evidence="2">histone acetyltransferase</fullName>
        <ecNumber evidence="2">2.3.1.48</ecNumber>
    </recommendedName>
</protein>
<keyword evidence="7" id="KW-0156">Chromatin regulator</keyword>
<keyword evidence="10" id="KW-0539">Nucleus</keyword>
<keyword evidence="3" id="KW-0808">Transferase</keyword>
<feature type="domain" description="TAZ-type" evidence="13">
    <location>
        <begin position="302"/>
        <end position="384"/>
    </location>
</feature>
<dbReference type="InterPro" id="IPR013178">
    <property type="entry name" value="Histone_AcTrfase_Rtt109/CBP"/>
</dbReference>
<gene>
    <name evidence="14" type="ORF">VFH_II141760</name>
</gene>
<dbReference type="EMBL" id="OX451737">
    <property type="protein sequence ID" value="CAI8598729.1"/>
    <property type="molecule type" value="Genomic_DNA"/>
</dbReference>
<dbReference type="GO" id="GO:0045944">
    <property type="term" value="P:positive regulation of transcription by RNA polymerase II"/>
    <property type="evidence" value="ECO:0007669"/>
    <property type="project" value="TreeGrafter"/>
</dbReference>
<evidence type="ECO:0000256" key="2">
    <source>
        <dbReference type="ARBA" id="ARBA00013184"/>
    </source>
</evidence>
<sequence>MSLNQEPMIAQLETVSDWITKLEYLQSLKLKSRDEKGRPWTLHMKSFENNAYLTDMYLLGSLSSSSIVSQFPISLVELTLSHSKLQDDPMILLKDFPNLQTLCLLAESYTRTTMKLHSQQPQHLVNDDGFNQSQLSSNLENQVKIEPGIEHDKEVFNSHVPEQFHMSEMQNQFQQNSSEDFSRSAQYLSFPSGQHDLSLSAPQNLQQMLHPHQLVAEYQNKFSCLTVGAQSNSKPVVLNQWPDSQDGNHMSNNISHDQHLHVDFHQRISGKDEDHYNNLSSYVSMSQAVAPRGAADPPDSGSDLKNAHKNQQRWLLFLLHARRCSAPEGRCQERCCSSAQNLCKHIDGCTLGRHCPYPRCHLNRVLLRHSMHCKDPCFPVCVFVRNYRCTFQLKAQIQPESQSSLPSVVNGSCKSYNITAMSSRLISNPTLVVETSEGLHPSLKHIKKTELHTNTNASNQHKTKLGGKSETSKRKFI</sequence>
<dbReference type="PANTHER" id="PTHR13808">
    <property type="entry name" value="CBP/P300-RELATED"/>
    <property type="match status" value="1"/>
</dbReference>
<evidence type="ECO:0000259" key="13">
    <source>
        <dbReference type="PROSITE" id="PS50134"/>
    </source>
</evidence>
<keyword evidence="6" id="KW-0862">Zinc</keyword>
<name>A0AAV0ZLR4_VICFA</name>
<accession>A0AAV0ZLR4</accession>
<evidence type="ECO:0000256" key="9">
    <source>
        <dbReference type="ARBA" id="ARBA00023163"/>
    </source>
</evidence>
<evidence type="ECO:0000256" key="8">
    <source>
        <dbReference type="ARBA" id="ARBA00023015"/>
    </source>
</evidence>
<evidence type="ECO:0000256" key="1">
    <source>
        <dbReference type="ARBA" id="ARBA00004123"/>
    </source>
</evidence>
<evidence type="ECO:0000256" key="5">
    <source>
        <dbReference type="ARBA" id="ARBA00022771"/>
    </source>
</evidence>
<evidence type="ECO:0000256" key="10">
    <source>
        <dbReference type="ARBA" id="ARBA00023242"/>
    </source>
</evidence>
<evidence type="ECO:0000313" key="14">
    <source>
        <dbReference type="EMBL" id="CAI8598729.1"/>
    </source>
</evidence>
<dbReference type="SMART" id="SM00551">
    <property type="entry name" value="ZnF_TAZ"/>
    <property type="match status" value="1"/>
</dbReference>
<proteinExistence type="predicted"/>